<comment type="caution">
    <text evidence="4">The sequence shown here is derived from an EMBL/GenBank/DDBJ whole genome shotgun (WGS) entry which is preliminary data.</text>
</comment>
<dbReference type="InterPro" id="IPR009057">
    <property type="entry name" value="Homeodomain-like_sf"/>
</dbReference>
<dbReference type="PROSITE" id="PS50977">
    <property type="entry name" value="HTH_TETR_2"/>
    <property type="match status" value="1"/>
</dbReference>
<dbReference type="GO" id="GO:0003677">
    <property type="term" value="F:DNA binding"/>
    <property type="evidence" value="ECO:0007669"/>
    <property type="project" value="UniProtKB-UniRule"/>
</dbReference>
<feature type="domain" description="HTH tetR-type" evidence="3">
    <location>
        <begin position="6"/>
        <end position="66"/>
    </location>
</feature>
<organism evidence="4 5">
    <name type="scientific">Vallitalea longa</name>
    <dbReference type="NCBI Taxonomy" id="2936439"/>
    <lineage>
        <taxon>Bacteria</taxon>
        <taxon>Bacillati</taxon>
        <taxon>Bacillota</taxon>
        <taxon>Clostridia</taxon>
        <taxon>Lachnospirales</taxon>
        <taxon>Vallitaleaceae</taxon>
        <taxon>Vallitalea</taxon>
    </lineage>
</organism>
<evidence type="ECO:0000313" key="4">
    <source>
        <dbReference type="EMBL" id="GKX31245.1"/>
    </source>
</evidence>
<evidence type="ECO:0000256" key="2">
    <source>
        <dbReference type="PROSITE-ProRule" id="PRU00335"/>
    </source>
</evidence>
<dbReference type="InterPro" id="IPR001647">
    <property type="entry name" value="HTH_TetR"/>
</dbReference>
<keyword evidence="1 2" id="KW-0238">DNA-binding</keyword>
<dbReference type="EMBL" id="BRLB01000015">
    <property type="protein sequence ID" value="GKX31245.1"/>
    <property type="molecule type" value="Genomic_DNA"/>
</dbReference>
<evidence type="ECO:0000256" key="1">
    <source>
        <dbReference type="ARBA" id="ARBA00023125"/>
    </source>
</evidence>
<dbReference type="AlphaFoldDB" id="A0A9W6DG48"/>
<evidence type="ECO:0000259" key="3">
    <source>
        <dbReference type="PROSITE" id="PS50977"/>
    </source>
</evidence>
<dbReference type="PRINTS" id="PR00455">
    <property type="entry name" value="HTHTETR"/>
</dbReference>
<name>A0A9W6DG48_9FIRM</name>
<dbReference type="Pfam" id="PF00440">
    <property type="entry name" value="TetR_N"/>
    <property type="match status" value="1"/>
</dbReference>
<feature type="DNA-binding region" description="H-T-H motif" evidence="2">
    <location>
        <begin position="29"/>
        <end position="48"/>
    </location>
</feature>
<keyword evidence="5" id="KW-1185">Reference proteome</keyword>
<sequence length="207" mass="24005">MALRNHTIDNKILTAAKLEFINKGFKNASLRKIAELAGVTTGAIYIRYKNKDDLFCTLAQEATQVIERNIMSLKKDFYDAGRRHSIEDLIVVSSSEINAILDMIYQHYDACYLLFCCAKGSSMENFMEKLVSLKVDSTIQFFRDIMGKDVAIERESLMLIIESEYNTYTLILRNRYDKLEAQKYIETVIRYFVGGWRSIFNNIIKED</sequence>
<dbReference type="Proteomes" id="UP001144256">
    <property type="component" value="Unassembled WGS sequence"/>
</dbReference>
<dbReference type="RefSeq" id="WP_281818110.1">
    <property type="nucleotide sequence ID" value="NZ_BRLB01000015.1"/>
</dbReference>
<proteinExistence type="predicted"/>
<reference evidence="4" key="1">
    <citation type="submission" date="2022-06" db="EMBL/GenBank/DDBJ databases">
        <title>Vallitalea longa sp. nov., an anaerobic bacterium isolated from marine sediment.</title>
        <authorList>
            <person name="Hirano S."/>
            <person name="Terahara T."/>
            <person name="Mori K."/>
            <person name="Hamada M."/>
            <person name="Matsumoto R."/>
            <person name="Kobayashi T."/>
        </authorList>
    </citation>
    <scope>NUCLEOTIDE SEQUENCE</scope>
    <source>
        <strain evidence="4">SH18-1</strain>
    </source>
</reference>
<dbReference type="SUPFAM" id="SSF46689">
    <property type="entry name" value="Homeodomain-like"/>
    <property type="match status" value="1"/>
</dbReference>
<protein>
    <submittedName>
        <fullName evidence="4">TetR family transcriptional regulator</fullName>
    </submittedName>
</protein>
<gene>
    <name evidence="4" type="ORF">SH1V18_37250</name>
</gene>
<dbReference type="Gene3D" id="1.10.357.10">
    <property type="entry name" value="Tetracycline Repressor, domain 2"/>
    <property type="match status" value="1"/>
</dbReference>
<evidence type="ECO:0000313" key="5">
    <source>
        <dbReference type="Proteomes" id="UP001144256"/>
    </source>
</evidence>
<accession>A0A9W6DG48</accession>